<dbReference type="InterPro" id="IPR003593">
    <property type="entry name" value="AAA+_ATPase"/>
</dbReference>
<evidence type="ECO:0000313" key="3">
    <source>
        <dbReference type="Proteomes" id="UP000064893"/>
    </source>
</evidence>
<dbReference type="RefSeq" id="WP_205627967.1">
    <property type="nucleotide sequence ID" value="NZ_CP013118.1"/>
</dbReference>
<dbReference type="SUPFAM" id="SSF52540">
    <property type="entry name" value="P-loop containing nucleoside triphosphate hydrolases"/>
    <property type="match status" value="2"/>
</dbReference>
<protein>
    <submittedName>
        <fullName evidence="2">5-methylcytosine-specific restriction enzyme B</fullName>
        <ecNumber evidence="2">3.1.21.-</ecNumber>
    </submittedName>
</protein>
<organism evidence="2 3">
    <name type="scientific">Salinivirga cyanobacteriivorans</name>
    <dbReference type="NCBI Taxonomy" id="1307839"/>
    <lineage>
        <taxon>Bacteria</taxon>
        <taxon>Pseudomonadati</taxon>
        <taxon>Bacteroidota</taxon>
        <taxon>Bacteroidia</taxon>
        <taxon>Bacteroidales</taxon>
        <taxon>Salinivirgaceae</taxon>
        <taxon>Salinivirga</taxon>
    </lineage>
</organism>
<dbReference type="STRING" id="1307839.L21SP5_00400"/>
<dbReference type="PATRIC" id="fig|1307839.3.peg.439"/>
<dbReference type="Pfam" id="PF07728">
    <property type="entry name" value="AAA_5"/>
    <property type="match status" value="1"/>
</dbReference>
<dbReference type="GO" id="GO:0005524">
    <property type="term" value="F:ATP binding"/>
    <property type="evidence" value="ECO:0007669"/>
    <property type="project" value="InterPro"/>
</dbReference>
<feature type="domain" description="AAA+ ATPase" evidence="1">
    <location>
        <begin position="84"/>
        <end position="476"/>
    </location>
</feature>
<sequence length="571" mass="66471">MTGKCIENDKNDVWFELIREIEVISLEGELFKKEFKKNFTKNWNDSLYLPTTIEGANNSPFIQFWYRTVKDRIIMEDSIALLKYKNQIILQGPPGTGKTRQAKLIAEELTKPRTVGNPERIIDDLVKNFNPNDDTIKASRDKKEKLLSKFYELFPKESLNKLTLESYCAGKGDRDNFCWWIETGLKPLGSYSPGSARSYLIYWKKDIEDYSKHGFVKDIEDNQEAMKKVSELIYDVVQNKNTYNSSQYFGNSFLLKLLNTYYPDEYFPINSERMIDNALKIFKVDFQNLNVFEKNQKLNQIYIEKKNKLNSQINSFEFGKLLWDNFNLKTGEDISVNDEAIATGAYEIIQFHPGYSYEDFVRGIVAETTENGNITYSVVNKILADFSQKATDNPNGNYVLIIDEINRANLPSVLGELIYALEYRNSSVVSMYEYEGEREITLPKNLYIIGTMNTADRSVGHIDYALRRRFAFFDVLPDENVIQNPTAKKLFHEIETLFSSDFLSPDFKANDVKIGHSYFLIHDQERKRLNLSDNEIIKIKLEYEIKPILREYLKDGVFLETVDEKIEELNV</sequence>
<name>A0A0S2HVK5_9BACT</name>
<dbReference type="InterPro" id="IPR027417">
    <property type="entry name" value="P-loop_NTPase"/>
</dbReference>
<dbReference type="AlphaFoldDB" id="A0A0S2HVK5"/>
<dbReference type="Proteomes" id="UP000064893">
    <property type="component" value="Chromosome"/>
</dbReference>
<dbReference type="InterPro" id="IPR052934">
    <property type="entry name" value="Methyl-DNA_Rec/Restrict_Enz"/>
</dbReference>
<accession>A0A0S2HVK5</accession>
<dbReference type="EMBL" id="CP013118">
    <property type="protein sequence ID" value="ALO14079.1"/>
    <property type="molecule type" value="Genomic_DNA"/>
</dbReference>
<dbReference type="InterPro" id="IPR011704">
    <property type="entry name" value="ATPase_dyneun-rel_AAA"/>
</dbReference>
<dbReference type="SMART" id="SM00382">
    <property type="entry name" value="AAA"/>
    <property type="match status" value="1"/>
</dbReference>
<gene>
    <name evidence="2" type="primary">mcrB_1</name>
    <name evidence="2" type="ORF">L21SP5_00400</name>
</gene>
<keyword evidence="2" id="KW-0378">Hydrolase</keyword>
<evidence type="ECO:0000313" key="2">
    <source>
        <dbReference type="EMBL" id="ALO14079.1"/>
    </source>
</evidence>
<dbReference type="PANTHER" id="PTHR37291">
    <property type="entry name" value="5-METHYLCYTOSINE-SPECIFIC RESTRICTION ENZYME B"/>
    <property type="match status" value="1"/>
</dbReference>
<dbReference type="Gene3D" id="3.40.50.300">
    <property type="entry name" value="P-loop containing nucleotide triphosphate hydrolases"/>
    <property type="match status" value="2"/>
</dbReference>
<dbReference type="EC" id="3.1.21.-" evidence="2"/>
<reference evidence="2 3" key="1">
    <citation type="submission" date="2015-11" db="EMBL/GenBank/DDBJ databases">
        <title>Description and complete genome sequence of a novel strain predominating in hypersaline microbial mats and representing a new family of the Bacteriodetes phylum.</title>
        <authorList>
            <person name="Spring S."/>
            <person name="Bunk B."/>
            <person name="Sproer C."/>
            <person name="Klenk H.-P."/>
        </authorList>
    </citation>
    <scope>NUCLEOTIDE SEQUENCE [LARGE SCALE GENOMIC DNA]</scope>
    <source>
        <strain evidence="2 3">L21-Spi-D4</strain>
    </source>
</reference>
<dbReference type="KEGG" id="blq:L21SP5_00400"/>
<keyword evidence="3" id="KW-1185">Reference proteome</keyword>
<evidence type="ECO:0000259" key="1">
    <source>
        <dbReference type="SMART" id="SM00382"/>
    </source>
</evidence>
<dbReference type="GO" id="GO:0016887">
    <property type="term" value="F:ATP hydrolysis activity"/>
    <property type="evidence" value="ECO:0007669"/>
    <property type="project" value="InterPro"/>
</dbReference>
<dbReference type="REBASE" id="131157">
    <property type="entry name" value="BspD4McrBC2P"/>
</dbReference>
<proteinExistence type="predicted"/>
<dbReference type="PANTHER" id="PTHR37291:SF1">
    <property type="entry name" value="TYPE IV METHYL-DIRECTED RESTRICTION ENZYME ECOKMCRB SUBUNIT"/>
    <property type="match status" value="1"/>
</dbReference>